<evidence type="ECO:0000313" key="1">
    <source>
        <dbReference type="EMBL" id="KAA6334102.1"/>
    </source>
</evidence>
<sequence length="83" mass="9580">MNQEELIKLLSNTSVDKTVKIDISGIEIKIMVEECEFTSYLSSPCKDCFFKSGKGKKCEMIRSCVTPTRRDRESVYFKPVNYI</sequence>
<name>A0A5J4RKG2_9ZZZZ</name>
<dbReference type="AlphaFoldDB" id="A0A5J4RKG2"/>
<protein>
    <submittedName>
        <fullName evidence="1">Uncharacterized protein</fullName>
    </submittedName>
</protein>
<organism evidence="1">
    <name type="scientific">termite gut metagenome</name>
    <dbReference type="NCBI Taxonomy" id="433724"/>
    <lineage>
        <taxon>unclassified sequences</taxon>
        <taxon>metagenomes</taxon>
        <taxon>organismal metagenomes</taxon>
    </lineage>
</organism>
<proteinExistence type="predicted"/>
<comment type="caution">
    <text evidence="1">The sequence shown here is derived from an EMBL/GenBank/DDBJ whole genome shotgun (WGS) entry which is preliminary data.</text>
</comment>
<dbReference type="EMBL" id="SNRY01001034">
    <property type="protein sequence ID" value="KAA6334102.1"/>
    <property type="molecule type" value="Genomic_DNA"/>
</dbReference>
<reference evidence="1" key="1">
    <citation type="submission" date="2019-03" db="EMBL/GenBank/DDBJ databases">
        <title>Single cell metagenomics reveals metabolic interactions within the superorganism composed of flagellate Streblomastix strix and complex community of Bacteroidetes bacteria on its surface.</title>
        <authorList>
            <person name="Treitli S.C."/>
            <person name="Kolisko M."/>
            <person name="Husnik F."/>
            <person name="Keeling P."/>
            <person name="Hampl V."/>
        </authorList>
    </citation>
    <scope>NUCLEOTIDE SEQUENCE</scope>
    <source>
        <strain evidence="1">STM</strain>
    </source>
</reference>
<gene>
    <name evidence="1" type="ORF">EZS27_017547</name>
</gene>
<accession>A0A5J4RKG2</accession>